<organism evidence="2 3">
    <name type="scientific">Protopolystoma xenopodis</name>
    <dbReference type="NCBI Taxonomy" id="117903"/>
    <lineage>
        <taxon>Eukaryota</taxon>
        <taxon>Metazoa</taxon>
        <taxon>Spiralia</taxon>
        <taxon>Lophotrochozoa</taxon>
        <taxon>Platyhelminthes</taxon>
        <taxon>Monogenea</taxon>
        <taxon>Polyopisthocotylea</taxon>
        <taxon>Polystomatidea</taxon>
        <taxon>Polystomatidae</taxon>
        <taxon>Protopolystoma</taxon>
    </lineage>
</organism>
<protein>
    <submittedName>
        <fullName evidence="2">Uncharacterized protein</fullName>
    </submittedName>
</protein>
<dbReference type="AlphaFoldDB" id="A0A3S5B243"/>
<feature type="coiled-coil region" evidence="1">
    <location>
        <begin position="1"/>
        <end position="28"/>
    </location>
</feature>
<dbReference type="EMBL" id="CAAALY010122307">
    <property type="protein sequence ID" value="VEL31433.1"/>
    <property type="molecule type" value="Genomic_DNA"/>
</dbReference>
<keyword evidence="1" id="KW-0175">Coiled coil</keyword>
<keyword evidence="3" id="KW-1185">Reference proteome</keyword>
<evidence type="ECO:0000313" key="2">
    <source>
        <dbReference type="EMBL" id="VEL31433.1"/>
    </source>
</evidence>
<accession>A0A3S5B243</accession>
<dbReference type="Proteomes" id="UP000784294">
    <property type="component" value="Unassembled WGS sequence"/>
</dbReference>
<name>A0A3S5B243_9PLAT</name>
<comment type="caution">
    <text evidence="2">The sequence shown here is derived from an EMBL/GenBank/DDBJ whole genome shotgun (WGS) entry which is preliminary data.</text>
</comment>
<dbReference type="OrthoDB" id="6226968at2759"/>
<proteinExistence type="predicted"/>
<gene>
    <name evidence="2" type="ORF">PXEA_LOCUS24873</name>
</gene>
<evidence type="ECO:0000256" key="1">
    <source>
        <dbReference type="SAM" id="Coils"/>
    </source>
</evidence>
<evidence type="ECO:0000313" key="3">
    <source>
        <dbReference type="Proteomes" id="UP000784294"/>
    </source>
</evidence>
<reference evidence="2" key="1">
    <citation type="submission" date="2018-11" db="EMBL/GenBank/DDBJ databases">
        <authorList>
            <consortium name="Pathogen Informatics"/>
        </authorList>
    </citation>
    <scope>NUCLEOTIDE SEQUENCE</scope>
</reference>
<sequence length="68" mass="7487">MSVCLQAIDELEANLNAARGQLIDDEMHHGPPSILFQPQPVGEIDEGQPIYFEVQVQPAADATLTVEW</sequence>